<gene>
    <name evidence="2" type="ORF">AMOR_21900</name>
</gene>
<dbReference type="InterPro" id="IPR029044">
    <property type="entry name" value="Nucleotide-diphossugar_trans"/>
</dbReference>
<reference evidence="3" key="1">
    <citation type="journal article" date="2022" name="Int. J. Syst. Evol. Microbiol.">
        <title>Anaeromyxobacter oryzae sp. nov., Anaeromyxobacter diazotrophicus sp. nov. and Anaeromyxobacter paludicola sp. nov., isolated from paddy soils.</title>
        <authorList>
            <person name="Itoh H."/>
            <person name="Xu Z."/>
            <person name="Mise K."/>
            <person name="Masuda Y."/>
            <person name="Ushijima N."/>
            <person name="Hayakawa C."/>
            <person name="Shiratori Y."/>
            <person name="Senoo K."/>
        </authorList>
    </citation>
    <scope>NUCLEOTIDE SEQUENCE [LARGE SCALE GENOMIC DNA]</scope>
    <source>
        <strain evidence="3">Red232</strain>
    </source>
</reference>
<dbReference type="InterPro" id="IPR025877">
    <property type="entry name" value="MobA-like_NTP_Trfase"/>
</dbReference>
<dbReference type="SUPFAM" id="SSF53448">
    <property type="entry name" value="Nucleotide-diphospho-sugar transferases"/>
    <property type="match status" value="1"/>
</dbReference>
<dbReference type="Pfam" id="PF12804">
    <property type="entry name" value="NTP_transf_3"/>
    <property type="match status" value="1"/>
</dbReference>
<dbReference type="Proteomes" id="UP001162891">
    <property type="component" value="Chromosome"/>
</dbReference>
<dbReference type="EMBL" id="AP025591">
    <property type="protein sequence ID" value="BDG03194.1"/>
    <property type="molecule type" value="Genomic_DNA"/>
</dbReference>
<evidence type="ECO:0000313" key="2">
    <source>
        <dbReference type="EMBL" id="BDG03194.1"/>
    </source>
</evidence>
<sequence length="201" mass="20679">MTSPCDGCIGGVVLAAGRSVRLGTPKQLLVLEGEALVRRAARAAVEAGLWPVVVVVGDHADEVRGALAGLPVATVANPQYETGMASSLRRGLARLTECAPDAAGVVVLACDQPRVSAEHVEALVEAQRQAGKLVAASSYSGALGVPALFAAAVFPELLALEGDRGARGVVERDPARVCAVPLEGGELDVDTPEDWDRARGR</sequence>
<dbReference type="PANTHER" id="PTHR43777">
    <property type="entry name" value="MOLYBDENUM COFACTOR CYTIDYLYLTRANSFERASE"/>
    <property type="match status" value="1"/>
</dbReference>
<evidence type="ECO:0000313" key="3">
    <source>
        <dbReference type="Proteomes" id="UP001162891"/>
    </source>
</evidence>
<keyword evidence="3" id="KW-1185">Reference proteome</keyword>
<dbReference type="PANTHER" id="PTHR43777:SF1">
    <property type="entry name" value="MOLYBDENUM COFACTOR CYTIDYLYLTRANSFERASE"/>
    <property type="match status" value="1"/>
</dbReference>
<dbReference type="RefSeq" id="WP_248360976.1">
    <property type="nucleotide sequence ID" value="NZ_AP025591.1"/>
</dbReference>
<dbReference type="Gene3D" id="3.90.550.10">
    <property type="entry name" value="Spore Coat Polysaccharide Biosynthesis Protein SpsA, Chain A"/>
    <property type="match status" value="1"/>
</dbReference>
<organism evidence="2 3">
    <name type="scientific">Anaeromyxobacter oryzae</name>
    <dbReference type="NCBI Taxonomy" id="2918170"/>
    <lineage>
        <taxon>Bacteria</taxon>
        <taxon>Pseudomonadati</taxon>
        <taxon>Myxococcota</taxon>
        <taxon>Myxococcia</taxon>
        <taxon>Myxococcales</taxon>
        <taxon>Cystobacterineae</taxon>
        <taxon>Anaeromyxobacteraceae</taxon>
        <taxon>Anaeromyxobacter</taxon>
    </lineage>
</organism>
<dbReference type="CDD" id="cd04182">
    <property type="entry name" value="GT_2_like_f"/>
    <property type="match status" value="1"/>
</dbReference>
<evidence type="ECO:0000259" key="1">
    <source>
        <dbReference type="Pfam" id="PF12804"/>
    </source>
</evidence>
<proteinExistence type="predicted"/>
<feature type="domain" description="MobA-like NTP transferase" evidence="1">
    <location>
        <begin position="11"/>
        <end position="173"/>
    </location>
</feature>
<name>A0ABM7WUR1_9BACT</name>
<protein>
    <recommendedName>
        <fullName evidence="1">MobA-like NTP transferase domain-containing protein</fullName>
    </recommendedName>
</protein>
<accession>A0ABM7WUR1</accession>